<dbReference type="PRINTS" id="PR00069">
    <property type="entry name" value="ALDKETRDTASE"/>
</dbReference>
<gene>
    <name evidence="8" type="ORF">HY834_08040</name>
</gene>
<dbReference type="Gene3D" id="3.20.20.100">
    <property type="entry name" value="NADP-dependent oxidoreductase domain"/>
    <property type="match status" value="1"/>
</dbReference>
<keyword evidence="2" id="KW-0521">NADP</keyword>
<evidence type="ECO:0000256" key="4">
    <source>
        <dbReference type="PIRSR" id="PIRSR000097-1"/>
    </source>
</evidence>
<feature type="active site" description="Proton donor" evidence="4">
    <location>
        <position position="34"/>
    </location>
</feature>
<reference evidence="8" key="1">
    <citation type="submission" date="2020-07" db="EMBL/GenBank/DDBJ databases">
        <title>Huge and variable diversity of episymbiotic CPR bacteria and DPANN archaea in groundwater ecosystems.</title>
        <authorList>
            <person name="He C.Y."/>
            <person name="Keren R."/>
            <person name="Whittaker M."/>
            <person name="Farag I.F."/>
            <person name="Doudna J."/>
            <person name="Cate J.H.D."/>
            <person name="Banfield J.F."/>
        </authorList>
    </citation>
    <scope>NUCLEOTIDE SEQUENCE</scope>
    <source>
        <strain evidence="8">NC_groundwater_1586_Pr3_B-0.1um_66_15</strain>
    </source>
</reference>
<evidence type="ECO:0000256" key="5">
    <source>
        <dbReference type="PIRSR" id="PIRSR000097-2"/>
    </source>
</evidence>
<dbReference type="PROSITE" id="PS00062">
    <property type="entry name" value="ALDOKETO_REDUCTASE_2"/>
    <property type="match status" value="1"/>
</dbReference>
<name>A0A933L3L2_9HYPH</name>
<feature type="binding site" evidence="5">
    <location>
        <position position="92"/>
    </location>
    <ligand>
        <name>substrate</name>
    </ligand>
</feature>
<comment type="similarity">
    <text evidence="1">Belongs to the aldo/keto reductase family.</text>
</comment>
<dbReference type="GO" id="GO:1990002">
    <property type="term" value="F:methylglyoxal reductase (NADPH) (acetol producing) activity"/>
    <property type="evidence" value="ECO:0007669"/>
    <property type="project" value="TreeGrafter"/>
</dbReference>
<evidence type="ECO:0000256" key="6">
    <source>
        <dbReference type="PIRSR" id="PIRSR000097-3"/>
    </source>
</evidence>
<dbReference type="PANTHER" id="PTHR43827:SF3">
    <property type="entry name" value="NADP-DEPENDENT OXIDOREDUCTASE DOMAIN-CONTAINING PROTEIN"/>
    <property type="match status" value="1"/>
</dbReference>
<evidence type="ECO:0000259" key="7">
    <source>
        <dbReference type="Pfam" id="PF00248"/>
    </source>
</evidence>
<evidence type="ECO:0000256" key="2">
    <source>
        <dbReference type="ARBA" id="ARBA00022857"/>
    </source>
</evidence>
<dbReference type="EMBL" id="JACRAF010000023">
    <property type="protein sequence ID" value="MBI4921685.1"/>
    <property type="molecule type" value="Genomic_DNA"/>
</dbReference>
<sequence>MGFGTFGRTGPEGIEALLSALETGYRHLDTAQSYGTEAECGEALRRSGLAREDVFLTTKITGDNCQSGKLIRSLRQSNDTIGVDRVDLALIHWPVSPTGKLPMAEYLAELAEAQTAGLTRLIGVSNFTIADLMEAESILGEGRLATNQFERHPLLQNHKLVDFCRSRGIAVTCYLPLARGACAGIAEIEAIAGAHNATVHQIALAYSLNQGLIVIPTSGRRDRIAENFAAGAIRLSPAELERIGRLDCGARQIDPVWGPAWD</sequence>
<dbReference type="PIRSF" id="PIRSF000097">
    <property type="entry name" value="AKR"/>
    <property type="match status" value="1"/>
</dbReference>
<dbReference type="Proteomes" id="UP000782610">
    <property type="component" value="Unassembled WGS sequence"/>
</dbReference>
<evidence type="ECO:0000256" key="1">
    <source>
        <dbReference type="ARBA" id="ARBA00007905"/>
    </source>
</evidence>
<evidence type="ECO:0000313" key="8">
    <source>
        <dbReference type="EMBL" id="MBI4921685.1"/>
    </source>
</evidence>
<organism evidence="8 9">
    <name type="scientific">Devosia nanyangense</name>
    <dbReference type="NCBI Taxonomy" id="1228055"/>
    <lineage>
        <taxon>Bacteria</taxon>
        <taxon>Pseudomonadati</taxon>
        <taxon>Pseudomonadota</taxon>
        <taxon>Alphaproteobacteria</taxon>
        <taxon>Hyphomicrobiales</taxon>
        <taxon>Devosiaceae</taxon>
        <taxon>Devosia</taxon>
    </lineage>
</organism>
<dbReference type="PANTHER" id="PTHR43827">
    <property type="entry name" value="2,5-DIKETO-D-GLUCONIC ACID REDUCTASE"/>
    <property type="match status" value="1"/>
</dbReference>
<proteinExistence type="inferred from homology"/>
<feature type="site" description="Lowers pKa of active site Tyr" evidence="6">
    <location>
        <position position="59"/>
    </location>
</feature>
<protein>
    <submittedName>
        <fullName evidence="8">Aldo/keto reductase</fullName>
    </submittedName>
</protein>
<accession>A0A933L3L2</accession>
<dbReference type="InterPro" id="IPR036812">
    <property type="entry name" value="NAD(P)_OxRdtase_dom_sf"/>
</dbReference>
<evidence type="ECO:0000313" key="9">
    <source>
        <dbReference type="Proteomes" id="UP000782610"/>
    </source>
</evidence>
<dbReference type="SUPFAM" id="SSF51430">
    <property type="entry name" value="NAD(P)-linked oxidoreductase"/>
    <property type="match status" value="1"/>
</dbReference>
<comment type="caution">
    <text evidence="8">The sequence shown here is derived from an EMBL/GenBank/DDBJ whole genome shotgun (WGS) entry which is preliminary data.</text>
</comment>
<dbReference type="Pfam" id="PF00248">
    <property type="entry name" value="Aldo_ket_red"/>
    <property type="match status" value="1"/>
</dbReference>
<dbReference type="InterPro" id="IPR020471">
    <property type="entry name" value="AKR"/>
</dbReference>
<dbReference type="InterPro" id="IPR023210">
    <property type="entry name" value="NADP_OxRdtase_dom"/>
</dbReference>
<dbReference type="AlphaFoldDB" id="A0A933L3L2"/>
<dbReference type="InterPro" id="IPR018170">
    <property type="entry name" value="Aldo/ket_reductase_CS"/>
</dbReference>
<dbReference type="PROSITE" id="PS00798">
    <property type="entry name" value="ALDOKETO_REDUCTASE_1"/>
    <property type="match status" value="1"/>
</dbReference>
<keyword evidence="3" id="KW-0560">Oxidoreductase</keyword>
<feature type="domain" description="NADP-dependent oxidoreductase" evidence="7">
    <location>
        <begin position="11"/>
        <end position="245"/>
    </location>
</feature>
<dbReference type="GO" id="GO:0051596">
    <property type="term" value="P:methylglyoxal catabolic process"/>
    <property type="evidence" value="ECO:0007669"/>
    <property type="project" value="TreeGrafter"/>
</dbReference>
<evidence type="ECO:0000256" key="3">
    <source>
        <dbReference type="ARBA" id="ARBA00023002"/>
    </source>
</evidence>